<protein>
    <submittedName>
        <fullName evidence="2">Uncharacterized protein</fullName>
    </submittedName>
</protein>
<evidence type="ECO:0000256" key="1">
    <source>
        <dbReference type="SAM" id="MobiDB-lite"/>
    </source>
</evidence>
<accession>A0A1J5Q9K5</accession>
<proteinExistence type="predicted"/>
<name>A0A1J5Q9K5_9ZZZZ</name>
<reference evidence="2" key="1">
    <citation type="submission" date="2016-10" db="EMBL/GenBank/DDBJ databases">
        <title>Sequence of Gallionella enrichment culture.</title>
        <authorList>
            <person name="Poehlein A."/>
            <person name="Muehling M."/>
            <person name="Daniel R."/>
        </authorList>
    </citation>
    <scope>NUCLEOTIDE SEQUENCE</scope>
</reference>
<organism evidence="2">
    <name type="scientific">mine drainage metagenome</name>
    <dbReference type="NCBI Taxonomy" id="410659"/>
    <lineage>
        <taxon>unclassified sequences</taxon>
        <taxon>metagenomes</taxon>
        <taxon>ecological metagenomes</taxon>
    </lineage>
</organism>
<feature type="region of interest" description="Disordered" evidence="1">
    <location>
        <begin position="1"/>
        <end position="20"/>
    </location>
</feature>
<dbReference type="AlphaFoldDB" id="A0A1J5Q9K5"/>
<dbReference type="EMBL" id="MLJW01001113">
    <property type="protein sequence ID" value="OIQ80072.1"/>
    <property type="molecule type" value="Genomic_DNA"/>
</dbReference>
<gene>
    <name evidence="2" type="ORF">GALL_381770</name>
</gene>
<comment type="caution">
    <text evidence="2">The sequence shown here is derived from an EMBL/GenBank/DDBJ whole genome shotgun (WGS) entry which is preliminary data.</text>
</comment>
<sequence>MWSIRSSTPGRRGSRYMREDEIPSSYSAFRARSNALPPVLRAATARADAIPKLSLYSRPEPSSCRSPGDSCVPANQDPTITWAAPAASARATSRGCRTPPSAQTWAPSLRASAAHSSTAENCGRPTAVIMRVVHIAPGPTPTFTMSAPASMRSRVPAAVTTFPATIGTSGSRDRTAASASAIFRWCPWAVSTISASTPASRRAAAFARTSPLMPTAAAIRSRPWSSSAGS</sequence>
<evidence type="ECO:0000313" key="2">
    <source>
        <dbReference type="EMBL" id="OIQ80072.1"/>
    </source>
</evidence>